<comment type="subcellular location">
    <subcellularLocation>
        <location evidence="1 7">Cell membrane</location>
        <topology evidence="1 7">Multi-pass membrane protein</topology>
    </subcellularLocation>
</comment>
<proteinExistence type="inferred from homology"/>
<dbReference type="InterPro" id="IPR035906">
    <property type="entry name" value="MetI-like_sf"/>
</dbReference>
<evidence type="ECO:0000256" key="1">
    <source>
        <dbReference type="ARBA" id="ARBA00004651"/>
    </source>
</evidence>
<gene>
    <name evidence="9" type="ORF">ABT211_43035</name>
</gene>
<keyword evidence="3" id="KW-1003">Cell membrane</keyword>
<protein>
    <submittedName>
        <fullName evidence="9">ABC transporter permease</fullName>
    </submittedName>
</protein>
<evidence type="ECO:0000256" key="2">
    <source>
        <dbReference type="ARBA" id="ARBA00022448"/>
    </source>
</evidence>
<keyword evidence="4 7" id="KW-0812">Transmembrane</keyword>
<evidence type="ECO:0000256" key="7">
    <source>
        <dbReference type="RuleBase" id="RU363032"/>
    </source>
</evidence>
<evidence type="ECO:0000256" key="6">
    <source>
        <dbReference type="ARBA" id="ARBA00023136"/>
    </source>
</evidence>
<comment type="caution">
    <text evidence="9">The sequence shown here is derived from an EMBL/GenBank/DDBJ whole genome shotgun (WGS) entry which is preliminary data.</text>
</comment>
<accession>A0ABV1TVB7</accession>
<evidence type="ECO:0000256" key="5">
    <source>
        <dbReference type="ARBA" id="ARBA00022989"/>
    </source>
</evidence>
<dbReference type="RefSeq" id="WP_351962217.1">
    <property type="nucleotide sequence ID" value="NZ_JBEOZM010000039.1"/>
</dbReference>
<dbReference type="SUPFAM" id="SSF161098">
    <property type="entry name" value="MetI-like"/>
    <property type="match status" value="1"/>
</dbReference>
<dbReference type="CDD" id="cd06261">
    <property type="entry name" value="TM_PBP2"/>
    <property type="match status" value="1"/>
</dbReference>
<dbReference type="InterPro" id="IPR000515">
    <property type="entry name" value="MetI-like"/>
</dbReference>
<keyword evidence="2 7" id="KW-0813">Transport</keyword>
<evidence type="ECO:0000259" key="8">
    <source>
        <dbReference type="PROSITE" id="PS50928"/>
    </source>
</evidence>
<dbReference type="EMBL" id="JBEOZM010000039">
    <property type="protein sequence ID" value="MER6273983.1"/>
    <property type="molecule type" value="Genomic_DNA"/>
</dbReference>
<feature type="transmembrane region" description="Helical" evidence="7">
    <location>
        <begin position="16"/>
        <end position="36"/>
    </location>
</feature>
<dbReference type="InterPro" id="IPR050366">
    <property type="entry name" value="BP-dependent_transpt_permease"/>
</dbReference>
<dbReference type="Proteomes" id="UP001490365">
    <property type="component" value="Unassembled WGS sequence"/>
</dbReference>
<reference evidence="9 10" key="1">
    <citation type="submission" date="2024-06" db="EMBL/GenBank/DDBJ databases">
        <title>The Natural Products Discovery Center: Release of the First 8490 Sequenced Strains for Exploring Actinobacteria Biosynthetic Diversity.</title>
        <authorList>
            <person name="Kalkreuter E."/>
            <person name="Kautsar S.A."/>
            <person name="Yang D."/>
            <person name="Bader C.D."/>
            <person name="Teijaro C.N."/>
            <person name="Fluegel L."/>
            <person name="Davis C.M."/>
            <person name="Simpson J.R."/>
            <person name="Lauterbach L."/>
            <person name="Steele A.D."/>
            <person name="Gui C."/>
            <person name="Meng S."/>
            <person name="Li G."/>
            <person name="Viehrig K."/>
            <person name="Ye F."/>
            <person name="Su P."/>
            <person name="Kiefer A.F."/>
            <person name="Nichols A."/>
            <person name="Cepeda A.J."/>
            <person name="Yan W."/>
            <person name="Fan B."/>
            <person name="Jiang Y."/>
            <person name="Adhikari A."/>
            <person name="Zheng C.-J."/>
            <person name="Schuster L."/>
            <person name="Cowan T.M."/>
            <person name="Smanski M.J."/>
            <person name="Chevrette M.G."/>
            <person name="De Carvalho L.P.S."/>
            <person name="Shen B."/>
        </authorList>
    </citation>
    <scope>NUCLEOTIDE SEQUENCE [LARGE SCALE GENOMIC DNA]</scope>
    <source>
        <strain evidence="9 10">NPDC001694</strain>
    </source>
</reference>
<dbReference type="PANTHER" id="PTHR43386:SF25">
    <property type="entry name" value="PEPTIDE ABC TRANSPORTER PERMEASE PROTEIN"/>
    <property type="match status" value="1"/>
</dbReference>
<keyword evidence="5 7" id="KW-1133">Transmembrane helix</keyword>
<keyword evidence="10" id="KW-1185">Reference proteome</keyword>
<evidence type="ECO:0000256" key="3">
    <source>
        <dbReference type="ARBA" id="ARBA00022475"/>
    </source>
</evidence>
<evidence type="ECO:0000313" key="10">
    <source>
        <dbReference type="Proteomes" id="UP001490365"/>
    </source>
</evidence>
<evidence type="ECO:0000313" key="9">
    <source>
        <dbReference type="EMBL" id="MER6273983.1"/>
    </source>
</evidence>
<feature type="transmembrane region" description="Helical" evidence="7">
    <location>
        <begin position="112"/>
        <end position="135"/>
    </location>
</feature>
<dbReference type="PANTHER" id="PTHR43386">
    <property type="entry name" value="OLIGOPEPTIDE TRANSPORT SYSTEM PERMEASE PROTEIN APPC"/>
    <property type="match status" value="1"/>
</dbReference>
<keyword evidence="6 7" id="KW-0472">Membrane</keyword>
<comment type="similarity">
    <text evidence="7">Belongs to the binding-protein-dependent transport system permease family.</text>
</comment>
<feature type="transmembrane region" description="Helical" evidence="7">
    <location>
        <begin position="241"/>
        <end position="266"/>
    </location>
</feature>
<evidence type="ECO:0000256" key="4">
    <source>
        <dbReference type="ARBA" id="ARBA00022692"/>
    </source>
</evidence>
<name>A0ABV1TVB7_9ACTN</name>
<feature type="transmembrane region" description="Helical" evidence="7">
    <location>
        <begin position="194"/>
        <end position="221"/>
    </location>
</feature>
<feature type="transmembrane region" description="Helical" evidence="7">
    <location>
        <begin position="81"/>
        <end position="105"/>
    </location>
</feature>
<dbReference type="Gene3D" id="1.10.3720.10">
    <property type="entry name" value="MetI-like"/>
    <property type="match status" value="1"/>
</dbReference>
<dbReference type="Pfam" id="PF00528">
    <property type="entry name" value="BPD_transp_1"/>
    <property type="match status" value="1"/>
</dbReference>
<feature type="domain" description="ABC transmembrane type-1" evidence="8">
    <location>
        <begin position="77"/>
        <end position="266"/>
    </location>
</feature>
<organism evidence="9 10">
    <name type="scientific">Streptomyces sp. 900105755</name>
    <dbReference type="NCBI Taxonomy" id="3154389"/>
    <lineage>
        <taxon>Bacteria</taxon>
        <taxon>Bacillati</taxon>
        <taxon>Actinomycetota</taxon>
        <taxon>Actinomycetes</taxon>
        <taxon>Kitasatosporales</taxon>
        <taxon>Streptomycetaceae</taxon>
        <taxon>Streptomyces</taxon>
    </lineage>
</organism>
<dbReference type="PROSITE" id="PS50928">
    <property type="entry name" value="ABC_TM1"/>
    <property type="match status" value="1"/>
</dbReference>
<sequence length="294" mass="30556">MRIPVVARALLRSRSGLAGTVLVGVLVLSALVSLVWTPYDPTLARPQDGWLLPFSGGHVLGTDRLGRDELSQLLVGARATLLTAVLAAAVAAVVGLVLALTAVLVPRWIGAAVVQLTDVLIAFPVLLIAMILTAVYGGSTWTVVGAVGIGTGVNLARVARAEAGRVLNTDYVLAAHAAGSGTWRTVRKHLLPNIAPTLVVQLSLVLSVAVLAEAALSFLGFGAPAPAVSWGRMLHEQQQYIAARPLLVIWPGLAVAASVLGFNLLGDGLREAADARLRVREAADSRPQVREAAA</sequence>